<evidence type="ECO:0000313" key="1">
    <source>
        <dbReference type="EMBL" id="MDZ5474013.1"/>
    </source>
</evidence>
<keyword evidence="2" id="KW-1185">Reference proteome</keyword>
<proteinExistence type="predicted"/>
<dbReference type="RefSeq" id="WP_322448308.1">
    <property type="nucleotide sequence ID" value="NZ_JAXOFX010000019.1"/>
</dbReference>
<gene>
    <name evidence="1" type="ORF">SM124_20025</name>
</gene>
<sequence length="48" mass="5643">MNNTVFLHGFWEEFLYIFRDKFAFLVVNGISLPFFNNLIANENGENIS</sequence>
<accession>A0ABU5J3K2</accession>
<dbReference type="EMBL" id="JAXOFX010000019">
    <property type="protein sequence ID" value="MDZ5474013.1"/>
    <property type="molecule type" value="Genomic_DNA"/>
</dbReference>
<dbReference type="Proteomes" id="UP001290455">
    <property type="component" value="Unassembled WGS sequence"/>
</dbReference>
<organism evidence="1 2">
    <name type="scientific">Robertmurraya mangrovi</name>
    <dbReference type="NCBI Taxonomy" id="3098077"/>
    <lineage>
        <taxon>Bacteria</taxon>
        <taxon>Bacillati</taxon>
        <taxon>Bacillota</taxon>
        <taxon>Bacilli</taxon>
        <taxon>Bacillales</taxon>
        <taxon>Bacillaceae</taxon>
        <taxon>Robertmurraya</taxon>
    </lineage>
</organism>
<name>A0ABU5J3K2_9BACI</name>
<evidence type="ECO:0000313" key="2">
    <source>
        <dbReference type="Proteomes" id="UP001290455"/>
    </source>
</evidence>
<reference evidence="1 2" key="1">
    <citation type="submission" date="2023-11" db="EMBL/GenBank/DDBJ databases">
        <title>Bacillus jintuensis, isolated from a mudflat on the Beibu Gulf coast.</title>
        <authorList>
            <person name="Li M."/>
        </authorList>
    </citation>
    <scope>NUCLEOTIDE SEQUENCE [LARGE SCALE GENOMIC DNA]</scope>
    <source>
        <strain evidence="1 2">31A1R</strain>
    </source>
</reference>
<dbReference type="InterPro" id="IPR048146">
    <property type="entry name" value="RAxF_45-like"/>
</dbReference>
<dbReference type="NCBIfam" id="NF041642">
    <property type="entry name" value="RAxF_45"/>
    <property type="match status" value="1"/>
</dbReference>
<comment type="caution">
    <text evidence="1">The sequence shown here is derived from an EMBL/GenBank/DDBJ whole genome shotgun (WGS) entry which is preliminary data.</text>
</comment>
<protein>
    <submittedName>
        <fullName evidence="1">RAxF-45 family protein</fullName>
    </submittedName>
</protein>